<sequence length="517" mass="58719">MKNYRTTYSFFTLLVVMMLTVTSCTDLEPELYSDLTTKNAYGTESDIDAALTGVYSKLNPYPNDAWLYYAGYLVMTTDYSTDMGFSTAAGDPTKLSNFTYDDNNRYFRLNWQTMYQVISNANILLSEIEDVEMDETKKNQIMAQARFLRALSYRDLTDGWGPVPLITDAKNPTETLDFPLSSVEEVDAQIISDCKFAIDNLPETWSMETGLARATKGAALTLLGKVYMRAHDYTNAKTYIDQVLQLRDKGVYQLNPDFKNEWSDSNKMDMGLIFGILHEAAQNGGEIANHFGPTDHPVVQNRWQYYAVSLQFWRKYADSDPRKEFYYYNYEGASPRDATTTHGFYYMMPAAGQNIPPNDTTKLLPNVATKKYSYEMVSNSYMDGRTIQIFRLADVILCKAEIENALNGPGAALPYINEVRVRAGAPALGSSADFPTPGSKDQMIDALVNERGYELVFEYQRRADLIRLGKFVEVCNTYLEKRGLSPVVTENMRYFPYPLEEARIHDEMSAANVNRLP</sequence>
<feature type="domain" description="SusD-like N-terminal" evidence="9">
    <location>
        <begin position="75"/>
        <end position="228"/>
    </location>
</feature>
<dbReference type="CDD" id="cd08977">
    <property type="entry name" value="SusD"/>
    <property type="match status" value="1"/>
</dbReference>
<evidence type="ECO:0000256" key="4">
    <source>
        <dbReference type="ARBA" id="ARBA00023136"/>
    </source>
</evidence>
<comment type="subcellular location">
    <subcellularLocation>
        <location evidence="1">Cell outer membrane</location>
    </subcellularLocation>
</comment>
<dbReference type="InterPro" id="IPR033985">
    <property type="entry name" value="SusD-like_N"/>
</dbReference>
<keyword evidence="6" id="KW-0802">TPR repeat</keyword>
<keyword evidence="4" id="KW-0472">Membrane</keyword>
<evidence type="ECO:0000256" key="6">
    <source>
        <dbReference type="PROSITE-ProRule" id="PRU00339"/>
    </source>
</evidence>
<dbReference type="GO" id="GO:0009279">
    <property type="term" value="C:cell outer membrane"/>
    <property type="evidence" value="ECO:0007669"/>
    <property type="project" value="UniProtKB-SubCell"/>
</dbReference>
<dbReference type="AlphaFoldDB" id="A0AAE3EYU0"/>
<dbReference type="RefSeq" id="WP_317903421.1">
    <property type="nucleotide sequence ID" value="NZ_JAIRBC010000028.1"/>
</dbReference>
<reference evidence="10" key="1">
    <citation type="submission" date="2023-02" db="EMBL/GenBank/DDBJ databases">
        <title>Genome of Flavobacteriaceae gen. nov. sp. strain F89.</title>
        <authorList>
            <person name="Wang Y."/>
        </authorList>
    </citation>
    <scope>NUCLEOTIDE SEQUENCE</scope>
    <source>
        <strain evidence="10">F89</strain>
    </source>
</reference>
<dbReference type="PROSITE" id="PS51257">
    <property type="entry name" value="PROKAR_LIPOPROTEIN"/>
    <property type="match status" value="1"/>
</dbReference>
<dbReference type="PROSITE" id="PS50005">
    <property type="entry name" value="TPR"/>
    <property type="match status" value="1"/>
</dbReference>
<comment type="caution">
    <text evidence="10">The sequence shown here is derived from an EMBL/GenBank/DDBJ whole genome shotgun (WGS) entry which is preliminary data.</text>
</comment>
<keyword evidence="11" id="KW-1185">Reference proteome</keyword>
<organism evidence="10 11">
    <name type="scientific">Cerina litoralis</name>
    <dbReference type="NCBI Taxonomy" id="2874477"/>
    <lineage>
        <taxon>Bacteria</taxon>
        <taxon>Pseudomonadati</taxon>
        <taxon>Bacteroidota</taxon>
        <taxon>Flavobacteriia</taxon>
        <taxon>Flavobacteriales</taxon>
        <taxon>Flavobacteriaceae</taxon>
        <taxon>Cerina</taxon>
    </lineage>
</organism>
<evidence type="ECO:0000256" key="3">
    <source>
        <dbReference type="ARBA" id="ARBA00022729"/>
    </source>
</evidence>
<dbReference type="InterPro" id="IPR012944">
    <property type="entry name" value="SusD_RagB_dom"/>
</dbReference>
<dbReference type="SUPFAM" id="SSF48452">
    <property type="entry name" value="TPR-like"/>
    <property type="match status" value="1"/>
</dbReference>
<name>A0AAE3EYU0_9FLAO</name>
<keyword evidence="5" id="KW-0998">Cell outer membrane</keyword>
<evidence type="ECO:0000259" key="9">
    <source>
        <dbReference type="Pfam" id="PF14322"/>
    </source>
</evidence>
<dbReference type="Pfam" id="PF14322">
    <property type="entry name" value="SusD-like_3"/>
    <property type="match status" value="1"/>
</dbReference>
<evidence type="ECO:0000256" key="2">
    <source>
        <dbReference type="ARBA" id="ARBA00006275"/>
    </source>
</evidence>
<feature type="repeat" description="TPR" evidence="6">
    <location>
        <begin position="217"/>
        <end position="250"/>
    </location>
</feature>
<accession>A0AAE3EYU0</accession>
<dbReference type="Proteomes" id="UP001200642">
    <property type="component" value="Unassembled WGS sequence"/>
</dbReference>
<dbReference type="Gene3D" id="1.25.40.390">
    <property type="match status" value="1"/>
</dbReference>
<comment type="similarity">
    <text evidence="2">Belongs to the SusD family.</text>
</comment>
<dbReference type="InterPro" id="IPR019734">
    <property type="entry name" value="TPR_rpt"/>
</dbReference>
<gene>
    <name evidence="10" type="ORF">K8352_16085</name>
</gene>
<evidence type="ECO:0000313" key="11">
    <source>
        <dbReference type="Proteomes" id="UP001200642"/>
    </source>
</evidence>
<evidence type="ECO:0000313" key="10">
    <source>
        <dbReference type="EMBL" id="MCG2462281.1"/>
    </source>
</evidence>
<evidence type="ECO:0000259" key="8">
    <source>
        <dbReference type="Pfam" id="PF07980"/>
    </source>
</evidence>
<feature type="chain" id="PRO_5042083823" evidence="7">
    <location>
        <begin position="24"/>
        <end position="517"/>
    </location>
</feature>
<evidence type="ECO:0000256" key="1">
    <source>
        <dbReference type="ARBA" id="ARBA00004442"/>
    </source>
</evidence>
<feature type="domain" description="RagB/SusD" evidence="8">
    <location>
        <begin position="300"/>
        <end position="473"/>
    </location>
</feature>
<protein>
    <submittedName>
        <fullName evidence="10">RagB/SusD family nutrient uptake outer membrane protein</fullName>
    </submittedName>
</protein>
<dbReference type="InterPro" id="IPR011990">
    <property type="entry name" value="TPR-like_helical_dom_sf"/>
</dbReference>
<evidence type="ECO:0000256" key="5">
    <source>
        <dbReference type="ARBA" id="ARBA00023237"/>
    </source>
</evidence>
<evidence type="ECO:0000256" key="7">
    <source>
        <dbReference type="SAM" id="SignalP"/>
    </source>
</evidence>
<dbReference type="EMBL" id="JAIRBC010000028">
    <property type="protein sequence ID" value="MCG2462281.1"/>
    <property type="molecule type" value="Genomic_DNA"/>
</dbReference>
<proteinExistence type="inferred from homology"/>
<keyword evidence="3 7" id="KW-0732">Signal</keyword>
<dbReference type="Pfam" id="PF07980">
    <property type="entry name" value="SusD_RagB"/>
    <property type="match status" value="1"/>
</dbReference>
<feature type="signal peptide" evidence="7">
    <location>
        <begin position="1"/>
        <end position="23"/>
    </location>
</feature>